<comment type="function">
    <text evidence="14">NDH-1 shuttles electrons from NADH, via FMN and iron-sulfur (Fe-S) centers, to quinones in the respiratory chain. Couples the redox reaction to proton translocation (for every two electrons transferred, four hydrogen ions are translocated across the cytoplasmic membrane), and thus conserves the redox energy in a proton gradient.</text>
</comment>
<dbReference type="PROSITE" id="PS51669">
    <property type="entry name" value="4FE4S_MOW_BIS_MGD"/>
    <property type="match status" value="1"/>
</dbReference>
<dbReference type="Proteomes" id="UP000582981">
    <property type="component" value="Unassembled WGS sequence"/>
</dbReference>
<evidence type="ECO:0000256" key="10">
    <source>
        <dbReference type="ARBA" id="ARBA00023027"/>
    </source>
</evidence>
<dbReference type="EMBL" id="JACAPU010000049">
    <property type="protein sequence ID" value="NWB50976.1"/>
    <property type="molecule type" value="Genomic_DNA"/>
</dbReference>
<evidence type="ECO:0000256" key="2">
    <source>
        <dbReference type="ARBA" id="ARBA00005404"/>
    </source>
</evidence>
<dbReference type="AlphaFoldDB" id="A0A7Y7WKM0"/>
<keyword evidence="4 14" id="KW-0001">2Fe-2S</keyword>
<keyword evidence="6 14" id="KW-0479">Metal-binding</keyword>
<dbReference type="Gene3D" id="3.10.20.740">
    <property type="match status" value="1"/>
</dbReference>
<dbReference type="InterPro" id="IPR036010">
    <property type="entry name" value="2Fe-2S_ferredoxin-like_sf"/>
</dbReference>
<keyword evidence="11" id="KW-0830">Ubiquinone</keyword>
<dbReference type="Pfam" id="PF13510">
    <property type="entry name" value="Fer2_4"/>
    <property type="match status" value="1"/>
</dbReference>
<comment type="cofactor">
    <cofactor evidence="1 14">
        <name>[4Fe-4S] cluster</name>
        <dbReference type="ChEBI" id="CHEBI:49883"/>
    </cofactor>
</comment>
<dbReference type="PROSITE" id="PS00643">
    <property type="entry name" value="COMPLEX1_75K_3"/>
    <property type="match status" value="1"/>
</dbReference>
<comment type="caution">
    <text evidence="18">The sequence shown here is derived from an EMBL/GenBank/DDBJ whole genome shotgun (WGS) entry which is preliminary data.</text>
</comment>
<dbReference type="Pfam" id="PF04879">
    <property type="entry name" value="Molybdop_Fe4S4"/>
    <property type="match status" value="1"/>
</dbReference>
<dbReference type="InterPro" id="IPR006656">
    <property type="entry name" value="Mopterin_OxRdtase"/>
</dbReference>
<dbReference type="SUPFAM" id="SSF54292">
    <property type="entry name" value="2Fe-2S ferredoxin-like"/>
    <property type="match status" value="1"/>
</dbReference>
<keyword evidence="3 14" id="KW-0004">4Fe-4S</keyword>
<comment type="similarity">
    <text evidence="2 14">Belongs to the complex I 75 kDa subunit family.</text>
</comment>
<dbReference type="CDD" id="cd02771">
    <property type="entry name" value="MopB_NDH-1_NuoG2-N7"/>
    <property type="match status" value="1"/>
</dbReference>
<gene>
    <name evidence="18" type="primary">nuoG</name>
    <name evidence="18" type="ORF">HX829_31355</name>
</gene>
<dbReference type="SMART" id="SM00926">
    <property type="entry name" value="Molybdop_Fe4S4"/>
    <property type="match status" value="1"/>
</dbReference>
<dbReference type="PANTHER" id="PTHR43105">
    <property type="entry name" value="RESPIRATORY NITRATE REDUCTASE"/>
    <property type="match status" value="1"/>
</dbReference>
<keyword evidence="7 14" id="KW-1278">Translocase</keyword>
<dbReference type="InterPro" id="IPR054351">
    <property type="entry name" value="NADH_UbQ_OxRdtase_ferredoxin"/>
</dbReference>
<dbReference type="FunFam" id="2.20.25.90:FF:000003">
    <property type="entry name" value="NADH-quinone oxidoreductase"/>
    <property type="match status" value="1"/>
</dbReference>
<evidence type="ECO:0000256" key="8">
    <source>
        <dbReference type="ARBA" id="ARBA00023004"/>
    </source>
</evidence>
<dbReference type="PROSITE" id="PS51085">
    <property type="entry name" value="2FE2S_FER_2"/>
    <property type="match status" value="1"/>
</dbReference>
<evidence type="ECO:0000256" key="11">
    <source>
        <dbReference type="ARBA" id="ARBA00023075"/>
    </source>
</evidence>
<comment type="catalytic activity">
    <reaction evidence="13 14">
        <text>a quinone + NADH + 5 H(+)(in) = a quinol + NAD(+) + 4 H(+)(out)</text>
        <dbReference type="Rhea" id="RHEA:57888"/>
        <dbReference type="ChEBI" id="CHEBI:15378"/>
        <dbReference type="ChEBI" id="CHEBI:24646"/>
        <dbReference type="ChEBI" id="CHEBI:57540"/>
        <dbReference type="ChEBI" id="CHEBI:57945"/>
        <dbReference type="ChEBI" id="CHEBI:132124"/>
    </reaction>
</comment>
<dbReference type="GO" id="GO:0008137">
    <property type="term" value="F:NADH dehydrogenase (ubiquinone) activity"/>
    <property type="evidence" value="ECO:0007669"/>
    <property type="project" value="UniProtKB-UniRule"/>
</dbReference>
<dbReference type="InterPro" id="IPR006963">
    <property type="entry name" value="Mopterin_OxRdtase_4Fe-4S_dom"/>
</dbReference>
<keyword evidence="10 14" id="KW-0520">NAD</keyword>
<dbReference type="GO" id="GO:0003954">
    <property type="term" value="F:NADH dehydrogenase activity"/>
    <property type="evidence" value="ECO:0007669"/>
    <property type="project" value="TreeGrafter"/>
</dbReference>
<dbReference type="Pfam" id="PF00384">
    <property type="entry name" value="Molybdopterin"/>
    <property type="match status" value="1"/>
</dbReference>
<evidence type="ECO:0000313" key="19">
    <source>
        <dbReference type="Proteomes" id="UP000582981"/>
    </source>
</evidence>
<keyword evidence="18" id="KW-0560">Oxidoreductase</keyword>
<evidence type="ECO:0000259" key="15">
    <source>
        <dbReference type="PROSITE" id="PS51085"/>
    </source>
</evidence>
<dbReference type="Gene3D" id="3.40.50.740">
    <property type="match status" value="1"/>
</dbReference>
<dbReference type="SUPFAM" id="SSF53706">
    <property type="entry name" value="Formate dehydrogenase/DMSO reductase, domains 1-3"/>
    <property type="match status" value="1"/>
</dbReference>
<dbReference type="GO" id="GO:0051537">
    <property type="term" value="F:2 iron, 2 sulfur cluster binding"/>
    <property type="evidence" value="ECO:0007669"/>
    <property type="project" value="UniProtKB-UniRule"/>
</dbReference>
<dbReference type="RefSeq" id="WP_177145754.1">
    <property type="nucleotide sequence ID" value="NZ_JACAPU010000049.1"/>
</dbReference>
<dbReference type="GO" id="GO:0046872">
    <property type="term" value="F:metal ion binding"/>
    <property type="evidence" value="ECO:0007669"/>
    <property type="project" value="UniProtKB-UniRule"/>
</dbReference>
<dbReference type="Pfam" id="PF22117">
    <property type="entry name" value="Fer4_Nqo3"/>
    <property type="match status" value="1"/>
</dbReference>
<feature type="domain" description="2Fe-2S ferredoxin-type" evidence="15">
    <location>
        <begin position="1"/>
        <end position="83"/>
    </location>
</feature>
<keyword evidence="9 14" id="KW-0411">Iron-sulfur</keyword>
<evidence type="ECO:0000256" key="6">
    <source>
        <dbReference type="ARBA" id="ARBA00022723"/>
    </source>
</evidence>
<evidence type="ECO:0000259" key="17">
    <source>
        <dbReference type="PROSITE" id="PS51839"/>
    </source>
</evidence>
<keyword evidence="5 14" id="KW-0874">Quinone</keyword>
<dbReference type="GO" id="GO:0048038">
    <property type="term" value="F:quinone binding"/>
    <property type="evidence" value="ECO:0007669"/>
    <property type="project" value="UniProtKB-UniRule"/>
</dbReference>
<dbReference type="CDD" id="cd02788">
    <property type="entry name" value="MopB_CT_NDH-1_NuoG2-N7"/>
    <property type="match status" value="1"/>
</dbReference>
<dbReference type="EC" id="7.1.1.-" evidence="14"/>
<dbReference type="PANTHER" id="PTHR43105:SF10">
    <property type="entry name" value="NADH-QUINONE OXIDOREDUCTASE SUBUNIT G"/>
    <property type="match status" value="1"/>
</dbReference>
<dbReference type="InterPro" id="IPR019574">
    <property type="entry name" value="NADH_UbQ_OxRdtase_Gsu_4Fe4S-bd"/>
</dbReference>
<dbReference type="FunFam" id="3.40.50.740:FF:000006">
    <property type="entry name" value="NADH-quinone oxidoreductase"/>
    <property type="match status" value="1"/>
</dbReference>
<evidence type="ECO:0000256" key="4">
    <source>
        <dbReference type="ARBA" id="ARBA00022714"/>
    </source>
</evidence>
<dbReference type="GO" id="GO:0016020">
    <property type="term" value="C:membrane"/>
    <property type="evidence" value="ECO:0007669"/>
    <property type="project" value="InterPro"/>
</dbReference>
<evidence type="ECO:0000256" key="14">
    <source>
        <dbReference type="RuleBase" id="RU003525"/>
    </source>
</evidence>
<dbReference type="NCBIfam" id="TIGR01973">
    <property type="entry name" value="NuoG"/>
    <property type="match status" value="1"/>
</dbReference>
<keyword evidence="8 14" id="KW-0408">Iron</keyword>
<dbReference type="InterPro" id="IPR010228">
    <property type="entry name" value="NADH_UbQ_OxRdtase_Gsu"/>
</dbReference>
<name>A0A7Y7WKM0_9PSED</name>
<evidence type="ECO:0000256" key="5">
    <source>
        <dbReference type="ARBA" id="ARBA00022719"/>
    </source>
</evidence>
<dbReference type="InterPro" id="IPR050123">
    <property type="entry name" value="Prok_molybdopt-oxidoreductase"/>
</dbReference>
<organism evidence="18 19">
    <name type="scientific">Pseudomonas gingeri</name>
    <dbReference type="NCBI Taxonomy" id="117681"/>
    <lineage>
        <taxon>Bacteria</taxon>
        <taxon>Pseudomonadati</taxon>
        <taxon>Pseudomonadota</taxon>
        <taxon>Gammaproteobacteria</taxon>
        <taxon>Pseudomonadales</taxon>
        <taxon>Pseudomonadaceae</taxon>
        <taxon>Pseudomonas</taxon>
    </lineage>
</organism>
<evidence type="ECO:0000256" key="7">
    <source>
        <dbReference type="ARBA" id="ARBA00022967"/>
    </source>
</evidence>
<dbReference type="SMART" id="SM00929">
    <property type="entry name" value="NADH-G_4Fe-4S_3"/>
    <property type="match status" value="1"/>
</dbReference>
<feature type="domain" description="4Fe-4S Mo/W bis-MGD-type" evidence="16">
    <location>
        <begin position="221"/>
        <end position="277"/>
    </location>
</feature>
<dbReference type="PROSITE" id="PS00642">
    <property type="entry name" value="COMPLEX1_75K_2"/>
    <property type="match status" value="1"/>
</dbReference>
<comment type="subunit">
    <text evidence="12">Composed of 13 different subunits. Subunits NuoCD, E, F, and G constitute the peripheral sector of the complex.</text>
</comment>
<dbReference type="GO" id="GO:0042773">
    <property type="term" value="P:ATP synthesis coupled electron transport"/>
    <property type="evidence" value="ECO:0007669"/>
    <property type="project" value="InterPro"/>
</dbReference>
<evidence type="ECO:0000256" key="13">
    <source>
        <dbReference type="ARBA" id="ARBA00047712"/>
    </source>
</evidence>
<dbReference type="SUPFAM" id="SSF54862">
    <property type="entry name" value="4Fe-4S ferredoxins"/>
    <property type="match status" value="1"/>
</dbReference>
<accession>A0A7Y7WKM0</accession>
<proteinExistence type="inferred from homology"/>
<evidence type="ECO:0000256" key="12">
    <source>
        <dbReference type="ARBA" id="ARBA00026021"/>
    </source>
</evidence>
<dbReference type="Pfam" id="PF10588">
    <property type="entry name" value="NADH-G_4Fe-4S_3"/>
    <property type="match status" value="1"/>
</dbReference>
<reference evidence="18 19" key="1">
    <citation type="submission" date="2020-04" db="EMBL/GenBank/DDBJ databases">
        <title>Molecular characterization of pseudomonads from Agaricus bisporus reveal novel blotch 2 pathogens in Western Europe.</title>
        <authorList>
            <person name="Taparia T."/>
            <person name="Krijger M."/>
            <person name="Haynes E."/>
            <person name="Elpinstone J.G."/>
            <person name="Noble R."/>
            <person name="Van Der Wolf J."/>
        </authorList>
    </citation>
    <scope>NUCLEOTIDE SEQUENCE [LARGE SCALE GENOMIC DNA]</scope>
    <source>
        <strain evidence="18 19">F1001</strain>
    </source>
</reference>
<dbReference type="InterPro" id="IPR000283">
    <property type="entry name" value="NADH_UbQ_OxRdtase_75kDa_su_CS"/>
</dbReference>
<evidence type="ECO:0000256" key="1">
    <source>
        <dbReference type="ARBA" id="ARBA00001966"/>
    </source>
</evidence>
<comment type="cofactor">
    <cofactor evidence="14">
        <name>[2Fe-2S] cluster</name>
        <dbReference type="ChEBI" id="CHEBI:190135"/>
    </cofactor>
    <text evidence="14">Binds 1 [2Fe-2S] cluster per subunit.</text>
</comment>
<evidence type="ECO:0000256" key="9">
    <source>
        <dbReference type="ARBA" id="ARBA00023014"/>
    </source>
</evidence>
<dbReference type="Gene3D" id="3.30.200.210">
    <property type="match status" value="1"/>
</dbReference>
<evidence type="ECO:0000256" key="3">
    <source>
        <dbReference type="ARBA" id="ARBA00022485"/>
    </source>
</evidence>
<dbReference type="GO" id="GO:0051539">
    <property type="term" value="F:4 iron, 4 sulfur cluster binding"/>
    <property type="evidence" value="ECO:0007669"/>
    <property type="project" value="UniProtKB-KW"/>
</dbReference>
<dbReference type="InterPro" id="IPR001041">
    <property type="entry name" value="2Fe-2S_ferredoxin-type"/>
</dbReference>
<sequence length="904" mass="98343">MATIHVDGKALEVDGADNLLQACLSLGLDIPYFCWHPALGSVGACRQCAVKQFNDENDKRGRIVMSCMTPASDGSWISIDDEEAKVFRASVVEWLMTNHPHDCPVCEEGGHCHLQDMTVMTGHNERRYRFTKRTHQNQQLGPFISHEMNRCIACYRCVRFYKDYAGGTDLGVFGAHDNVYFGRVEDGTLESEFSGNLTEVCPTGVFTDKTHSERYNRKWDMQFSPSICHGCSSGCNISPGERYGELRRIENRFNGSVNQYFLCDRGRFGYGYVNREDRPRQPLLANGAKLSLDEALDKAAELLRGRNIVGIGSPRASLESNFALRELVGAEHFYSGIEAAELERIRLVLQVLNDSPLPVPNMRDIEDHDAVFVLGEDLTQTAARMALALRQSVKGKAEDMAEAMRVQPWLDAAVKNIGQHALNPLFIASLAETKLDDIAEECVHAAPDDLARIGFAVAHALDASAPAVEGLDAEAQALAKRIADALLAAKRPLIIAGTSLGSKALIEAAANIAKALKLREKNGSISLIVPEANSLGLAMFGGESLDAALQAVIDGKADAIVVLENDLYTRTDKAKVDAALNAAKVVIVADHQKTATSDRAHLVLPAASFAEGDGTLVSQEGRAQRFFQVFDPKYLDASILVHEGWRWLHALRATLLNQPIDWTQLDHVTAACASSTPQLARIVDAAPSAAFRIKGMKLAREPLRYSGRTAMRANISVHEPRTSQDVDTAFAFSMEGYSGSVEPRQQVPFAWSPGWNSPQAWNKFQDEVGGHIRAGDPGTRLIETRGDSLNWFASVPRAFNPAQGTWQVVPFFHLFGSEETSSKAAPVQERIPAAYVSLAKSEADRLGVNDGALLSLNVAGTTLRLPLRINEELGAGLVALPAGLAGIPPAIFGKSVDGLQEAAQ</sequence>
<evidence type="ECO:0000259" key="16">
    <source>
        <dbReference type="PROSITE" id="PS51669"/>
    </source>
</evidence>
<protein>
    <recommendedName>
        <fullName evidence="14">NADH-quinone oxidoreductase</fullName>
        <ecNumber evidence="14">7.1.1.-</ecNumber>
    </recommendedName>
</protein>
<evidence type="ECO:0000313" key="18">
    <source>
        <dbReference type="EMBL" id="NWB50976.1"/>
    </source>
</evidence>
<dbReference type="CDD" id="cd00207">
    <property type="entry name" value="fer2"/>
    <property type="match status" value="1"/>
</dbReference>
<dbReference type="PROSITE" id="PS51839">
    <property type="entry name" value="4FE4S_HC3"/>
    <property type="match status" value="1"/>
</dbReference>
<feature type="domain" description="4Fe-4S His(Cys)3-ligated-type" evidence="17">
    <location>
        <begin position="83"/>
        <end position="122"/>
    </location>
</feature>
<dbReference type="PROSITE" id="PS00641">
    <property type="entry name" value="COMPLEX1_75K_1"/>
    <property type="match status" value="1"/>
</dbReference>
<dbReference type="FunFam" id="3.10.20.740:FF:000002">
    <property type="entry name" value="NADH-quinone oxidoreductase"/>
    <property type="match status" value="1"/>
</dbReference>